<accession>A0A8I1M5M9</accession>
<reference evidence="3 4" key="1">
    <citation type="submission" date="2017-11" db="EMBL/GenBank/DDBJ databases">
        <title>Biodiversity and function of Thalassospira species in the particle-attached aromatic-hydrocarbon-degrading consortia from the surface seawater of the China South Sea.</title>
        <authorList>
            <person name="Dong C."/>
            <person name="Liu R."/>
            <person name="Shao Z."/>
        </authorList>
    </citation>
    <scope>NUCLEOTIDE SEQUENCE [LARGE SCALE GENOMIC DNA]</scope>
    <source>
        <strain evidence="3 4">139Z-12</strain>
    </source>
</reference>
<evidence type="ECO:0000313" key="4">
    <source>
        <dbReference type="Proteomes" id="UP000233365"/>
    </source>
</evidence>
<feature type="transmembrane region" description="Helical" evidence="1">
    <location>
        <begin position="15"/>
        <end position="36"/>
    </location>
</feature>
<dbReference type="Proteomes" id="UP000233365">
    <property type="component" value="Unassembled WGS sequence"/>
</dbReference>
<feature type="transmembrane region" description="Helical" evidence="1">
    <location>
        <begin position="146"/>
        <end position="164"/>
    </location>
</feature>
<evidence type="ECO:0000313" key="5">
    <source>
        <dbReference type="Proteomes" id="UP000664405"/>
    </source>
</evidence>
<reference evidence="2" key="2">
    <citation type="submission" date="2020-12" db="EMBL/GenBank/DDBJ databases">
        <title>Oil enriched cultivation method for isolating marine PHA-producing bacteria.</title>
        <authorList>
            <person name="Zheng W."/>
            <person name="Yu S."/>
            <person name="Huang Y."/>
        </authorList>
    </citation>
    <scope>NUCLEOTIDE SEQUENCE</scope>
    <source>
        <strain evidence="2">SY-2-3</strain>
    </source>
</reference>
<keyword evidence="1" id="KW-0812">Transmembrane</keyword>
<keyword evidence="1" id="KW-1133">Transmembrane helix</keyword>
<feature type="transmembrane region" description="Helical" evidence="1">
    <location>
        <begin position="176"/>
        <end position="193"/>
    </location>
</feature>
<evidence type="ECO:0000313" key="2">
    <source>
        <dbReference type="EMBL" id="MBN8195725.1"/>
    </source>
</evidence>
<name>A0A8I1M5M9_9PROT</name>
<gene>
    <name evidence="3" type="ORF">CU041_00825</name>
    <name evidence="2" type="ORF">JF547_04515</name>
</gene>
<dbReference type="AlphaFoldDB" id="A0A8I1M5M9"/>
<dbReference type="Proteomes" id="UP000664405">
    <property type="component" value="Unassembled WGS sequence"/>
</dbReference>
<keyword evidence="1" id="KW-0472">Membrane</keyword>
<feature type="transmembrane region" description="Helical" evidence="1">
    <location>
        <begin position="57"/>
        <end position="76"/>
    </location>
</feature>
<evidence type="ECO:0000256" key="1">
    <source>
        <dbReference type="SAM" id="Phobius"/>
    </source>
</evidence>
<feature type="transmembrane region" description="Helical" evidence="1">
    <location>
        <begin position="96"/>
        <end position="114"/>
    </location>
</feature>
<proteinExistence type="predicted"/>
<organism evidence="2 5">
    <name type="scientific">Thalassospira povalilytica</name>
    <dbReference type="NCBI Taxonomy" id="732237"/>
    <lineage>
        <taxon>Bacteria</taxon>
        <taxon>Pseudomonadati</taxon>
        <taxon>Pseudomonadota</taxon>
        <taxon>Alphaproteobacteria</taxon>
        <taxon>Rhodospirillales</taxon>
        <taxon>Thalassospiraceae</taxon>
        <taxon>Thalassospira</taxon>
    </lineage>
</organism>
<dbReference type="EMBL" id="JAEKJW010000001">
    <property type="protein sequence ID" value="MBN8195725.1"/>
    <property type="molecule type" value="Genomic_DNA"/>
</dbReference>
<evidence type="ECO:0000313" key="3">
    <source>
        <dbReference type="EMBL" id="PKR52191.1"/>
    </source>
</evidence>
<dbReference type="EMBL" id="PGTS01000001">
    <property type="protein sequence ID" value="PKR52191.1"/>
    <property type="molecule type" value="Genomic_DNA"/>
</dbReference>
<keyword evidence="4" id="KW-1185">Reference proteome</keyword>
<comment type="caution">
    <text evidence="2">The sequence shown here is derived from an EMBL/GenBank/DDBJ whole genome shotgun (WGS) entry which is preliminary data.</text>
</comment>
<sequence length="204" mass="22513">MSASRLEAPEKKARWNLWLGVGTLVFCVLCFTVWFPNDIRGGIIERTISGRIAPGDSFFPVILAGLMMPLGLLLTLGHFRRGPDNAGEPTGEITGANIFFLVQFLLLTFVGLFFMSNTGPALVWAWNGLGLGVISSYRAVSTTFPINVAGFFLGGMVITCGFVFMTRHRLRWRDVLICLLTVLFLILVFNGLLEDVSLPPNRNL</sequence>
<dbReference type="RefSeq" id="WP_101245372.1">
    <property type="nucleotide sequence ID" value="NZ_JAEKJW010000001.1"/>
</dbReference>
<protein>
    <submittedName>
        <fullName evidence="2">Uncharacterized protein</fullName>
    </submittedName>
</protein>